<dbReference type="Proteomes" id="UP000265768">
    <property type="component" value="Unassembled WGS sequence"/>
</dbReference>
<evidence type="ECO:0008006" key="4">
    <source>
        <dbReference type="Google" id="ProtNLM"/>
    </source>
</evidence>
<keyword evidence="1" id="KW-0812">Transmembrane</keyword>
<comment type="caution">
    <text evidence="2">The sequence shown here is derived from an EMBL/GenBank/DDBJ whole genome shotgun (WGS) entry which is preliminary data.</text>
</comment>
<keyword evidence="1" id="KW-1133">Transmembrane helix</keyword>
<reference evidence="2 3" key="1">
    <citation type="submission" date="2018-09" db="EMBL/GenBank/DDBJ databases">
        <title>YIM 75507 draft genome.</title>
        <authorList>
            <person name="Tang S."/>
            <person name="Feng Y."/>
        </authorList>
    </citation>
    <scope>NUCLEOTIDE SEQUENCE [LARGE SCALE GENOMIC DNA]</scope>
    <source>
        <strain evidence="2 3">YIM 75507</strain>
    </source>
</reference>
<feature type="transmembrane region" description="Helical" evidence="1">
    <location>
        <begin position="125"/>
        <end position="148"/>
    </location>
</feature>
<evidence type="ECO:0000313" key="3">
    <source>
        <dbReference type="Proteomes" id="UP000265768"/>
    </source>
</evidence>
<name>A0A3A4ANB6_9ACTN</name>
<accession>A0A3A4ANB6</accession>
<evidence type="ECO:0000256" key="1">
    <source>
        <dbReference type="SAM" id="Phobius"/>
    </source>
</evidence>
<protein>
    <recommendedName>
        <fullName evidence="4">Glycerophosphoryl diester phosphodiesterase membrane domain-containing protein</fullName>
    </recommendedName>
</protein>
<feature type="transmembrane region" description="Helical" evidence="1">
    <location>
        <begin position="223"/>
        <end position="256"/>
    </location>
</feature>
<feature type="transmembrane region" description="Helical" evidence="1">
    <location>
        <begin position="179"/>
        <end position="211"/>
    </location>
</feature>
<organism evidence="2 3">
    <name type="scientific">Bailinhaonella thermotolerans</name>
    <dbReference type="NCBI Taxonomy" id="1070861"/>
    <lineage>
        <taxon>Bacteria</taxon>
        <taxon>Bacillati</taxon>
        <taxon>Actinomycetota</taxon>
        <taxon>Actinomycetes</taxon>
        <taxon>Streptosporangiales</taxon>
        <taxon>Streptosporangiaceae</taxon>
        <taxon>Bailinhaonella</taxon>
    </lineage>
</organism>
<evidence type="ECO:0000313" key="2">
    <source>
        <dbReference type="EMBL" id="RJL30461.1"/>
    </source>
</evidence>
<gene>
    <name evidence="2" type="ORF">D5H75_23120</name>
</gene>
<dbReference type="AlphaFoldDB" id="A0A3A4ANB6"/>
<sequence length="298" mass="30632">MSGVTQVVLLLLQLLIADRLVPDLDVLSQAGVSVMSSLSLSAQLANLGMGLLESSVAVVLTGILTAVVGRAVLGRAVSAGEAWRLAKPRLPTLFGLAGINLAIVLIWAVVGFGPAVAVSFTTSEVGVVVGVFLLGLLVSAPVAVFFWVKVSLAAPAAVFEQCGVGRALRRSAALVKGDWWRVFGIQLLAVVITILAGMLLMIPFALIGGIVTAATLNGDGGGVGVIASTVILTLGAIVVSTVISPFSAGVVALLYADRRMRAEAFDLVLQTGVSQDLRPAFPGAPDPVDDLWRPTPAH</sequence>
<dbReference type="EMBL" id="QZEY01000009">
    <property type="protein sequence ID" value="RJL30461.1"/>
    <property type="molecule type" value="Genomic_DNA"/>
</dbReference>
<feature type="transmembrane region" description="Helical" evidence="1">
    <location>
        <begin position="93"/>
        <end position="113"/>
    </location>
</feature>
<keyword evidence="3" id="KW-1185">Reference proteome</keyword>
<keyword evidence="1" id="KW-0472">Membrane</keyword>
<feature type="transmembrane region" description="Helical" evidence="1">
    <location>
        <begin position="54"/>
        <end position="73"/>
    </location>
</feature>
<proteinExistence type="predicted"/>